<evidence type="ECO:0000313" key="2">
    <source>
        <dbReference type="Proteomes" id="UP000239290"/>
    </source>
</evidence>
<accession>A0A2S8J216</accession>
<evidence type="ECO:0000313" key="1">
    <source>
        <dbReference type="EMBL" id="PQP21121.1"/>
    </source>
</evidence>
<comment type="caution">
    <text evidence="1">The sequence shown here is derived from an EMBL/GenBank/DDBJ whole genome shotgun (WGS) entry which is preliminary data.</text>
</comment>
<sequence length="209" mass="22814">MVIMAADIETRDTGGGTQPLEQLLSEKFGIKMARLDIERALDALPTIHQASVALPAAEAAMYDAADFGEDQDAYRRKMLDNVAAYTRLLSTARTSAEVSALLEVDPSRIRQRVADRTLWALKDQGKWLFPALQFEPDGPRPGLVRGLDKILSALPTGLHPLAVEGLLTTPQDQLRDDEGKPASILHWLRSGGDIATASCVVEQQRWASA</sequence>
<dbReference type="EMBL" id="PUIO01000037">
    <property type="protein sequence ID" value="PQP21121.1"/>
    <property type="molecule type" value="Genomic_DNA"/>
</dbReference>
<proteinExistence type="predicted"/>
<dbReference type="Proteomes" id="UP000239290">
    <property type="component" value="Unassembled WGS sequence"/>
</dbReference>
<protein>
    <submittedName>
        <fullName evidence="1">Uncharacterized protein</fullName>
    </submittedName>
</protein>
<reference evidence="2" key="1">
    <citation type="submission" date="2018-02" db="EMBL/GenBank/DDBJ databases">
        <title>Draft genome sequencing of Rhodococcus opacus KU647198.</title>
        <authorList>
            <person name="Zheng B.-X."/>
        </authorList>
    </citation>
    <scope>NUCLEOTIDE SEQUENCE [LARGE SCALE GENOMIC DNA]</scope>
    <source>
        <strain evidence="2">04-OD7</strain>
    </source>
</reference>
<gene>
    <name evidence="1" type="ORF">C5613_26475</name>
</gene>
<organism evidence="1 2">
    <name type="scientific">Rhodococcus opacus</name>
    <name type="common">Nocardia opaca</name>
    <dbReference type="NCBI Taxonomy" id="37919"/>
    <lineage>
        <taxon>Bacteria</taxon>
        <taxon>Bacillati</taxon>
        <taxon>Actinomycetota</taxon>
        <taxon>Actinomycetes</taxon>
        <taxon>Mycobacteriales</taxon>
        <taxon>Nocardiaceae</taxon>
        <taxon>Rhodococcus</taxon>
    </lineage>
</organism>
<name>A0A2S8J216_RHOOP</name>
<dbReference type="AlphaFoldDB" id="A0A2S8J216"/>